<reference evidence="2" key="1">
    <citation type="submission" date="2022-08" db="EMBL/GenBank/DDBJ databases">
        <title>Novel sulfate-reducing endosymbionts in the free-living metamonad Anaeramoeba.</title>
        <authorList>
            <person name="Jerlstrom-Hultqvist J."/>
            <person name="Cepicka I."/>
            <person name="Gallot-Lavallee L."/>
            <person name="Salas-Leiva D."/>
            <person name="Curtis B.A."/>
            <person name="Zahonova K."/>
            <person name="Pipaliya S."/>
            <person name="Dacks J."/>
            <person name="Roger A.J."/>
        </authorList>
    </citation>
    <scope>NUCLEOTIDE SEQUENCE</scope>
    <source>
        <strain evidence="2">Schooner1</strain>
    </source>
</reference>
<keyword evidence="3" id="KW-1185">Reference proteome</keyword>
<name>A0ABQ8Z3C2_9EUKA</name>
<feature type="region of interest" description="Disordered" evidence="1">
    <location>
        <begin position="189"/>
        <end position="318"/>
    </location>
</feature>
<organism evidence="2 3">
    <name type="scientific">Anaeramoeba flamelloides</name>
    <dbReference type="NCBI Taxonomy" id="1746091"/>
    <lineage>
        <taxon>Eukaryota</taxon>
        <taxon>Metamonada</taxon>
        <taxon>Anaeramoebidae</taxon>
        <taxon>Anaeramoeba</taxon>
    </lineage>
</organism>
<feature type="region of interest" description="Disordered" evidence="1">
    <location>
        <begin position="1"/>
        <end position="169"/>
    </location>
</feature>
<comment type="caution">
    <text evidence="2">The sequence shown here is derived from an EMBL/GenBank/DDBJ whole genome shotgun (WGS) entry which is preliminary data.</text>
</comment>
<accession>A0ABQ8Z3C2</accession>
<evidence type="ECO:0000256" key="1">
    <source>
        <dbReference type="SAM" id="MobiDB-lite"/>
    </source>
</evidence>
<feature type="compositionally biased region" description="Low complexity" evidence="1">
    <location>
        <begin position="83"/>
        <end position="93"/>
    </location>
</feature>
<protein>
    <submittedName>
        <fullName evidence="2">Uncharacterized protein</fullName>
    </submittedName>
</protein>
<evidence type="ECO:0000313" key="2">
    <source>
        <dbReference type="EMBL" id="KAJ6251295.1"/>
    </source>
</evidence>
<feature type="compositionally biased region" description="Low complexity" evidence="1">
    <location>
        <begin position="1"/>
        <end position="18"/>
    </location>
</feature>
<dbReference type="Proteomes" id="UP001150062">
    <property type="component" value="Unassembled WGS sequence"/>
</dbReference>
<gene>
    <name evidence="2" type="ORF">M0813_15139</name>
</gene>
<dbReference type="EMBL" id="JAOAOG010000062">
    <property type="protein sequence ID" value="KAJ6251295.1"/>
    <property type="molecule type" value="Genomic_DNA"/>
</dbReference>
<feature type="compositionally biased region" description="Low complexity" evidence="1">
    <location>
        <begin position="234"/>
        <end position="252"/>
    </location>
</feature>
<feature type="compositionally biased region" description="Basic and acidic residues" evidence="1">
    <location>
        <begin position="59"/>
        <end position="71"/>
    </location>
</feature>
<sequence>MDDSPSSCSTSAAPPASTVLTIRRTRPSSPTASFDERDGRVWPASSGPSRWRASGPRPIDPDLGRGLDRELVAVPGKSRTRTSRTGSSGPTTTRRAEPRLTAAMTHSRTCSSALRHRHDIDLPPATALHYHPRDGPPPRAGRTGLRSSVSSVPGSARKTEPSPARACRGAWRTPRVGRCESRLGALVEMRASGGGNGSVSSRPAPRRSTTTLRAGSPDAGRQVGGRRASRARRWGLALPRSWAPGSGAGSSPRRTKSSWAFADLEVDVTGGPTGRPDLALAGHPDAGPGLHPRPGRRPTACAGCCTRPRRSTPGTGPG</sequence>
<proteinExistence type="predicted"/>
<evidence type="ECO:0000313" key="3">
    <source>
        <dbReference type="Proteomes" id="UP001150062"/>
    </source>
</evidence>